<dbReference type="Gene3D" id="3.30.70.1320">
    <property type="entry name" value="Multidrug efflux transporter AcrB pore domain like"/>
    <property type="match status" value="1"/>
</dbReference>
<keyword evidence="3" id="KW-1185">Reference proteome</keyword>
<sequence>MRPVVKYSIAQTVFINVIFVILTVAGLFSLFTIPVENMPNVDIGKVFIHTVWFGASADDVEQLVTAEIEDALDGLENVEYIRSDSYRNFSSVLVKFNDDTNYKYLYDELRFRTLNIKDQLPQGADEPDFLYIDTHEWLPVIVVNISGNLPQRSLKLMAEELKSELLAVPDVQSVNIEGEYVREFHVSINPEKLRKYGITFNQAAGAIQSANTKIPAGRFEKNLSEYMLDTGKRLSRQEEVLNIIVRKDGDGNFVRVRDLVTNARISHRDPSRIPSVNGDDTLRLRVLKETRGNAVNISETIKKIGREFEKSHEQEGIKVVFTNDSTLEINDSVKTLGGNLILGMSLVTILLWLTLGFRNAMLTAIGIPFAFLCSIIIMKLAGVSLNTISLFAFVLVTGIMVDDAVIIMENIFRHLQMGKSRKDAVIDGTSEVMLPVISSALTTILAFLPMLIMTGSTGEFFAQIPKTVTYALTASLLEALFILPIHILDWGPKGVAEKMVTEDEDPFHHLKSGIFAILWKVYHWILKHLLNHKILTLAGISFIFFICLAMLILSITGIMPLIKVKFFPGNYFRYHVTIVMPSGTTINTTDQVVRDLSRFIMSIGKNQAQSASGDTGFYEDIDYQRYSGNNFGQIVVTLPDDKDKDFPENPTNDPILHLEYIRKRLKDFVEEKYRSSPQKPVVKVFEESDGPPTGKPVNIRITAISMADAVRAADLILAYMQNEPELKDLTDIDDDRPDNQRAVKFVPRQASVFEYGLMPGDVTIMAAAALNGFQAGKFRTIDEEIDLMVRLARESDSANNSLAGLSEPADILDIPVIEHSTSPVMLRDLIDISYENEPNVRTRYKGRPSITIMADIKPGTQLSPARVQVLVNKYVKSNQDKLYGASVSFGGEFESTSRSYTSLTFAFFIALLGIYLVLSSQFNDYFQPFIIMSAVPFALIGVVMGLFFSQTTFTIGSFMAIVGLAGVAVNDSLLLLDFMNVRLRKGRSLRDAVIEACAARMRPVVITTITTMLGLMPMAVGIPQKSISWSPMATAFVAGLSSATLLALLIIPVEYEAFEKIKGFLRHKKK</sequence>
<feature type="transmembrane region" description="Helical" evidence="1">
    <location>
        <begin position="362"/>
        <end position="382"/>
    </location>
</feature>
<keyword evidence="1" id="KW-0812">Transmembrane</keyword>
<dbReference type="Gene3D" id="3.30.2090.10">
    <property type="entry name" value="Multidrug efflux transporter AcrB TolC docking domain, DN and DC subdomains"/>
    <property type="match status" value="2"/>
</dbReference>
<reference evidence="2" key="1">
    <citation type="journal article" date="2021" name="Microb. Physiol.">
        <title>Proteogenomic Insights into the Physiology of Marine, Sulfate-Reducing, Filamentous Desulfonema limicola and Desulfonema magnum.</title>
        <authorList>
            <person name="Schnaars V."/>
            <person name="Wohlbrand L."/>
            <person name="Scheve S."/>
            <person name="Hinrichs C."/>
            <person name="Reinhardt R."/>
            <person name="Rabus R."/>
        </authorList>
    </citation>
    <scope>NUCLEOTIDE SEQUENCE</scope>
    <source>
        <strain evidence="2">5ac10</strain>
    </source>
</reference>
<dbReference type="PRINTS" id="PR00702">
    <property type="entry name" value="ACRIFLAVINRP"/>
</dbReference>
<feature type="transmembrane region" description="Helical" evidence="1">
    <location>
        <begin position="1032"/>
        <end position="1053"/>
    </location>
</feature>
<dbReference type="AlphaFoldDB" id="A0A975GFI5"/>
<dbReference type="KEGG" id="dli:dnl_15310"/>
<dbReference type="SUPFAM" id="SSF82714">
    <property type="entry name" value="Multidrug efflux transporter AcrB TolC docking domain, DN and DC subdomains"/>
    <property type="match status" value="1"/>
</dbReference>
<feature type="transmembrane region" description="Helical" evidence="1">
    <location>
        <begin position="955"/>
        <end position="978"/>
    </location>
</feature>
<dbReference type="EMBL" id="CP061799">
    <property type="protein sequence ID" value="QTA79273.1"/>
    <property type="molecule type" value="Genomic_DNA"/>
</dbReference>
<dbReference type="PANTHER" id="PTHR32063:SF33">
    <property type="entry name" value="RND SUPERFAMILY EFFLUX PUMP PERMEASE COMPONENT"/>
    <property type="match status" value="1"/>
</dbReference>
<dbReference type="InterPro" id="IPR001036">
    <property type="entry name" value="Acrflvin-R"/>
</dbReference>
<evidence type="ECO:0000313" key="2">
    <source>
        <dbReference type="EMBL" id="QTA79273.1"/>
    </source>
</evidence>
<feature type="transmembrane region" description="Helical" evidence="1">
    <location>
        <begin position="930"/>
        <end position="949"/>
    </location>
</feature>
<dbReference type="Proteomes" id="UP000663720">
    <property type="component" value="Chromosome"/>
</dbReference>
<feature type="transmembrane region" description="Helical" evidence="1">
    <location>
        <begin position="534"/>
        <end position="562"/>
    </location>
</feature>
<dbReference type="RefSeq" id="WP_207691041.1">
    <property type="nucleotide sequence ID" value="NZ_CP061799.1"/>
</dbReference>
<protein>
    <submittedName>
        <fullName evidence="2">Acriflavin resistance protein</fullName>
    </submittedName>
</protein>
<feature type="transmembrane region" description="Helical" evidence="1">
    <location>
        <begin position="388"/>
        <end position="412"/>
    </location>
</feature>
<evidence type="ECO:0000256" key="1">
    <source>
        <dbReference type="SAM" id="Phobius"/>
    </source>
</evidence>
<dbReference type="GO" id="GO:0042910">
    <property type="term" value="F:xenobiotic transmembrane transporter activity"/>
    <property type="evidence" value="ECO:0007669"/>
    <property type="project" value="TreeGrafter"/>
</dbReference>
<feature type="transmembrane region" description="Helical" evidence="1">
    <location>
        <begin position="432"/>
        <end position="455"/>
    </location>
</feature>
<accession>A0A975GFI5</accession>
<organism evidence="2 3">
    <name type="scientific">Desulfonema limicola</name>
    <dbReference type="NCBI Taxonomy" id="45656"/>
    <lineage>
        <taxon>Bacteria</taxon>
        <taxon>Pseudomonadati</taxon>
        <taxon>Thermodesulfobacteriota</taxon>
        <taxon>Desulfobacteria</taxon>
        <taxon>Desulfobacterales</taxon>
        <taxon>Desulfococcaceae</taxon>
        <taxon>Desulfonema</taxon>
    </lineage>
</organism>
<dbReference type="InterPro" id="IPR027463">
    <property type="entry name" value="AcrB_DN_DC_subdom"/>
</dbReference>
<dbReference type="PANTHER" id="PTHR32063">
    <property type="match status" value="1"/>
</dbReference>
<dbReference type="SUPFAM" id="SSF82866">
    <property type="entry name" value="Multidrug efflux transporter AcrB transmembrane domain"/>
    <property type="match status" value="2"/>
</dbReference>
<dbReference type="Gene3D" id="3.30.70.1440">
    <property type="entry name" value="Multidrug efflux transporter AcrB pore domain"/>
    <property type="match status" value="1"/>
</dbReference>
<keyword evidence="1" id="KW-0472">Membrane</keyword>
<dbReference type="Pfam" id="PF00873">
    <property type="entry name" value="ACR_tran"/>
    <property type="match status" value="1"/>
</dbReference>
<feature type="transmembrane region" description="Helical" evidence="1">
    <location>
        <begin position="12"/>
        <end position="33"/>
    </location>
</feature>
<feature type="transmembrane region" description="Helical" evidence="1">
    <location>
        <begin position="467"/>
        <end position="488"/>
    </location>
</feature>
<keyword evidence="1" id="KW-1133">Transmembrane helix</keyword>
<proteinExistence type="predicted"/>
<gene>
    <name evidence="2" type="ORF">dnl_15310</name>
</gene>
<dbReference type="Gene3D" id="1.20.1640.10">
    <property type="entry name" value="Multidrug efflux transporter AcrB transmembrane domain"/>
    <property type="match status" value="2"/>
</dbReference>
<feature type="transmembrane region" description="Helical" evidence="1">
    <location>
        <begin position="999"/>
        <end position="1020"/>
    </location>
</feature>
<feature type="transmembrane region" description="Helical" evidence="1">
    <location>
        <begin position="336"/>
        <end position="355"/>
    </location>
</feature>
<name>A0A975GFI5_9BACT</name>
<feature type="transmembrane region" description="Helical" evidence="1">
    <location>
        <begin position="900"/>
        <end position="918"/>
    </location>
</feature>
<dbReference type="SUPFAM" id="SSF82693">
    <property type="entry name" value="Multidrug efflux transporter AcrB pore domain, PN1, PN2, PC1 and PC2 subdomains"/>
    <property type="match status" value="2"/>
</dbReference>
<dbReference type="Gene3D" id="3.30.70.1430">
    <property type="entry name" value="Multidrug efflux transporter AcrB pore domain"/>
    <property type="match status" value="2"/>
</dbReference>
<evidence type="ECO:0000313" key="3">
    <source>
        <dbReference type="Proteomes" id="UP000663720"/>
    </source>
</evidence>
<dbReference type="GO" id="GO:0005886">
    <property type="term" value="C:plasma membrane"/>
    <property type="evidence" value="ECO:0007669"/>
    <property type="project" value="TreeGrafter"/>
</dbReference>